<accession>A0A6B0YV50</accession>
<reference evidence="1" key="1">
    <citation type="submission" date="2019-09" db="EMBL/GenBank/DDBJ databases">
        <title>Characterisation of the sponge microbiome using genome-centric metagenomics.</title>
        <authorList>
            <person name="Engelberts J.P."/>
            <person name="Robbins S.J."/>
            <person name="De Goeij J.M."/>
            <person name="Aranda M."/>
            <person name="Bell S.C."/>
            <person name="Webster N.S."/>
        </authorList>
    </citation>
    <scope>NUCLEOTIDE SEQUENCE</scope>
    <source>
        <strain evidence="1">SB0664_bin_27</strain>
    </source>
</reference>
<dbReference type="EMBL" id="VXRG01000089">
    <property type="protein sequence ID" value="MXY93869.1"/>
    <property type="molecule type" value="Genomic_DNA"/>
</dbReference>
<protein>
    <submittedName>
        <fullName evidence="1">Uncharacterized protein</fullName>
    </submittedName>
</protein>
<dbReference type="AlphaFoldDB" id="A0A6B0YV50"/>
<organism evidence="1">
    <name type="scientific">Caldilineaceae bacterium SB0664_bin_27</name>
    <dbReference type="NCBI Taxonomy" id="2605260"/>
    <lineage>
        <taxon>Bacteria</taxon>
        <taxon>Bacillati</taxon>
        <taxon>Chloroflexota</taxon>
        <taxon>Caldilineae</taxon>
        <taxon>Caldilineales</taxon>
        <taxon>Caldilineaceae</taxon>
    </lineage>
</organism>
<evidence type="ECO:0000313" key="1">
    <source>
        <dbReference type="EMBL" id="MXY93869.1"/>
    </source>
</evidence>
<name>A0A6B0YV50_9CHLR</name>
<proteinExistence type="predicted"/>
<gene>
    <name evidence="1" type="ORF">F4Y42_10530</name>
</gene>
<comment type="caution">
    <text evidence="1">The sequence shown here is derived from an EMBL/GenBank/DDBJ whole genome shotgun (WGS) entry which is preliminary data.</text>
</comment>
<sequence>MPRTALLQFNYISLRTSPWTSSVIRAGPDGSSQFAFRGSVSVQFRTTHITSTKPSQKLYTASHEQPHCRTDFPANISSKSRSRGTSISADFCMKVMQPYRCTFFAPFFACFGPISLWSGAQKLEVHHYLGKCNTFAALFAHTAAPQKDRPSTIEMMI</sequence>